<evidence type="ECO:0000256" key="4">
    <source>
        <dbReference type="ARBA" id="ARBA00023136"/>
    </source>
</evidence>
<evidence type="ECO:0000313" key="7">
    <source>
        <dbReference type="EMBL" id="WOB47937.1"/>
    </source>
</evidence>
<feature type="domain" description="Fatty acid hydroxylase" evidence="6">
    <location>
        <begin position="75"/>
        <end position="204"/>
    </location>
</feature>
<dbReference type="GO" id="GO:0008610">
    <property type="term" value="P:lipid biosynthetic process"/>
    <property type="evidence" value="ECO:0007669"/>
    <property type="project" value="InterPro"/>
</dbReference>
<reference evidence="7 8" key="1">
    <citation type="submission" date="2022-08" db="EMBL/GenBank/DDBJ databases">
        <title>Whole genome sequencing-based tracing of a 2022 introduction and outbreak of Xanthomonas hortorum pv. pelargonii.</title>
        <authorList>
            <person name="Iruegas-Bocardo F."/>
            <person name="Weisberg A.K."/>
            <person name="Riutta E.R."/>
            <person name="Kilday K."/>
            <person name="Bonkowski J.C."/>
            <person name="Creswell T."/>
            <person name="Daughtrey M.L."/>
            <person name="Rane K."/>
            <person name="Grunwald N.J."/>
            <person name="Chang J.H."/>
            <person name="Putnam M.L."/>
        </authorList>
    </citation>
    <scope>NUCLEOTIDE SEQUENCE [LARGE SCALE GENOMIC DNA]</scope>
    <source>
        <strain evidence="7 8">22-323</strain>
    </source>
</reference>
<dbReference type="Proteomes" id="UP001302716">
    <property type="component" value="Chromosome"/>
</dbReference>
<feature type="transmembrane region" description="Helical" evidence="5">
    <location>
        <begin position="128"/>
        <end position="151"/>
    </location>
</feature>
<name>A0AAU0B4L9_9XANT</name>
<dbReference type="Pfam" id="PF04116">
    <property type="entry name" value="FA_hydroxylase"/>
    <property type="match status" value="1"/>
</dbReference>
<evidence type="ECO:0000259" key="6">
    <source>
        <dbReference type="Pfam" id="PF04116"/>
    </source>
</evidence>
<dbReference type="InterPro" id="IPR006694">
    <property type="entry name" value="Fatty_acid_hydroxylase"/>
</dbReference>
<proteinExistence type="predicted"/>
<dbReference type="GO" id="GO:0016020">
    <property type="term" value="C:membrane"/>
    <property type="evidence" value="ECO:0007669"/>
    <property type="project" value="UniProtKB-SubCell"/>
</dbReference>
<evidence type="ECO:0000313" key="8">
    <source>
        <dbReference type="Proteomes" id="UP001302716"/>
    </source>
</evidence>
<keyword evidence="2 5" id="KW-0812">Transmembrane</keyword>
<protein>
    <submittedName>
        <fullName evidence="7">Sterol desaturase family protein</fullName>
    </submittedName>
</protein>
<evidence type="ECO:0000256" key="1">
    <source>
        <dbReference type="ARBA" id="ARBA00004370"/>
    </source>
</evidence>
<keyword evidence="4 5" id="KW-0472">Membrane</keyword>
<dbReference type="PANTHER" id="PTHR11863">
    <property type="entry name" value="STEROL DESATURASE"/>
    <property type="match status" value="1"/>
</dbReference>
<dbReference type="GO" id="GO:0016491">
    <property type="term" value="F:oxidoreductase activity"/>
    <property type="evidence" value="ECO:0007669"/>
    <property type="project" value="InterPro"/>
</dbReference>
<dbReference type="GO" id="GO:0005506">
    <property type="term" value="F:iron ion binding"/>
    <property type="evidence" value="ECO:0007669"/>
    <property type="project" value="InterPro"/>
</dbReference>
<dbReference type="EMBL" id="CP103836">
    <property type="protein sequence ID" value="WOB47937.1"/>
    <property type="molecule type" value="Genomic_DNA"/>
</dbReference>
<dbReference type="RefSeq" id="WP_316693160.1">
    <property type="nucleotide sequence ID" value="NZ_CP103836.1"/>
</dbReference>
<sequence length="272" mass="31776">MRVMLLIALVLMLLERLWPANEQPSSKRWVLRALILGFAGVPLLMLGQATWIPWFRDNALTHALRGLPPLLNGFIAFLAFQFFLYWWHRLKHTNNFLWRTLHQLHHSPRRIEVLTTYYGHPVDGMGNLILSAFVCWYLLGMNWQAVGWFALIEGLYDYFTHSNLRTPYWLGYFIQRPEMHRVHHEYGKHRSNYSLPIWDMLFGTHVNPKLGEEIKQCGFDEDKEMMLGKMLMFVDVHRLSAPVVTVAASAEEGETKDTVAWRADNAADLPNQ</sequence>
<dbReference type="InterPro" id="IPR050307">
    <property type="entry name" value="Sterol_Desaturase_Related"/>
</dbReference>
<feature type="transmembrane region" description="Helical" evidence="5">
    <location>
        <begin position="67"/>
        <end position="87"/>
    </location>
</feature>
<evidence type="ECO:0000256" key="2">
    <source>
        <dbReference type="ARBA" id="ARBA00022692"/>
    </source>
</evidence>
<organism evidence="7 8">
    <name type="scientific">Xanthomonas hydrangeae</name>
    <dbReference type="NCBI Taxonomy" id="2775159"/>
    <lineage>
        <taxon>Bacteria</taxon>
        <taxon>Pseudomonadati</taxon>
        <taxon>Pseudomonadota</taxon>
        <taxon>Gammaproteobacteria</taxon>
        <taxon>Lysobacterales</taxon>
        <taxon>Lysobacteraceae</taxon>
        <taxon>Xanthomonas</taxon>
    </lineage>
</organism>
<gene>
    <name evidence="7" type="ORF">NYR97_11595</name>
</gene>
<dbReference type="AlphaFoldDB" id="A0AAU0B4L9"/>
<keyword evidence="8" id="KW-1185">Reference proteome</keyword>
<accession>A0AAU0B4L9</accession>
<evidence type="ECO:0000256" key="3">
    <source>
        <dbReference type="ARBA" id="ARBA00022989"/>
    </source>
</evidence>
<keyword evidence="3 5" id="KW-1133">Transmembrane helix</keyword>
<comment type="subcellular location">
    <subcellularLocation>
        <location evidence="1">Membrane</location>
    </subcellularLocation>
</comment>
<feature type="transmembrane region" description="Helical" evidence="5">
    <location>
        <begin position="29"/>
        <end position="55"/>
    </location>
</feature>
<evidence type="ECO:0000256" key="5">
    <source>
        <dbReference type="SAM" id="Phobius"/>
    </source>
</evidence>